<sequence>MRARAGAVVAGVLVAGLAAGGVATSGGAAQTPRVTGCKSKPGSAVVKNGPRTRKLVALTFDDGPSAGTAQLLASLKTANVKATFFPQADKIPARVAVVKRAFAAGHEFQNHSFTHADLGNGGPEATTELTKASDAIRKATGYTPCAFRPPFDSVGSDLVKRARAEGMSTVAWDVSPADYDEPPAADIVAGVLKATRPGSIIVMHDGEAGGSSTRPNTRKAVPTIISTLKSRGYTFVTVSKLLGYRQTTG</sequence>
<name>A0AAU7ANW7_9ACTN</name>
<feature type="signal peptide" evidence="2">
    <location>
        <begin position="1"/>
        <end position="28"/>
    </location>
</feature>
<feature type="region of interest" description="Disordered" evidence="1">
    <location>
        <begin position="23"/>
        <end position="43"/>
    </location>
</feature>
<dbReference type="EMBL" id="CP114014">
    <property type="protein sequence ID" value="XAY03343.1"/>
    <property type="molecule type" value="Genomic_DNA"/>
</dbReference>
<dbReference type="Pfam" id="PF01522">
    <property type="entry name" value="Polysacc_deac_1"/>
    <property type="match status" value="1"/>
</dbReference>
<keyword evidence="4" id="KW-0378">Hydrolase</keyword>
<accession>A0AAU7ANW7</accession>
<dbReference type="GO" id="GO:0005975">
    <property type="term" value="P:carbohydrate metabolic process"/>
    <property type="evidence" value="ECO:0007669"/>
    <property type="project" value="InterPro"/>
</dbReference>
<evidence type="ECO:0000313" key="4">
    <source>
        <dbReference type="EMBL" id="XAY03343.1"/>
    </source>
</evidence>
<dbReference type="SUPFAM" id="SSF88713">
    <property type="entry name" value="Glycoside hydrolase/deacetylase"/>
    <property type="match status" value="1"/>
</dbReference>
<dbReference type="CDD" id="cd10917">
    <property type="entry name" value="CE4_NodB_like_6s_7s"/>
    <property type="match status" value="1"/>
</dbReference>
<dbReference type="Gene3D" id="3.20.20.370">
    <property type="entry name" value="Glycoside hydrolase/deacetylase"/>
    <property type="match status" value="1"/>
</dbReference>
<dbReference type="PANTHER" id="PTHR10587">
    <property type="entry name" value="GLYCOSYL TRANSFERASE-RELATED"/>
    <property type="match status" value="1"/>
</dbReference>
<dbReference type="GO" id="GO:0016810">
    <property type="term" value="F:hydrolase activity, acting on carbon-nitrogen (but not peptide) bonds"/>
    <property type="evidence" value="ECO:0007669"/>
    <property type="project" value="InterPro"/>
</dbReference>
<gene>
    <name evidence="4" type="ORF">DSM112329_00156</name>
</gene>
<dbReference type="InterPro" id="IPR011330">
    <property type="entry name" value="Glyco_hydro/deAcase_b/a-brl"/>
</dbReference>
<dbReference type="EC" id="3.5.1.104" evidence="4"/>
<dbReference type="PROSITE" id="PS51677">
    <property type="entry name" value="NODB"/>
    <property type="match status" value="1"/>
</dbReference>
<dbReference type="AlphaFoldDB" id="A0AAU7ANW7"/>
<dbReference type="RefSeq" id="WP_354699898.1">
    <property type="nucleotide sequence ID" value="NZ_CP114014.1"/>
</dbReference>
<keyword evidence="2" id="KW-0732">Signal</keyword>
<reference evidence="4" key="1">
    <citation type="submission" date="2022-12" db="EMBL/GenBank/DDBJ databases">
        <title>Paraconexibacter alkalitolerans sp. nov. and Baekduia alba sp. nov., isolated from soil and emended description of the genera Paraconexibacter (Chun et al., 2020) and Baekduia (An et al., 2020).</title>
        <authorList>
            <person name="Vieira S."/>
            <person name="Huber K.J."/>
            <person name="Geppert A."/>
            <person name="Wolf J."/>
            <person name="Neumann-Schaal M."/>
            <person name="Muesken M."/>
            <person name="Overmann J."/>
        </authorList>
    </citation>
    <scope>NUCLEOTIDE SEQUENCE</scope>
    <source>
        <strain evidence="4">AEG42_29</strain>
    </source>
</reference>
<organism evidence="4">
    <name type="scientific">Paraconexibacter sp. AEG42_29</name>
    <dbReference type="NCBI Taxonomy" id="2997339"/>
    <lineage>
        <taxon>Bacteria</taxon>
        <taxon>Bacillati</taxon>
        <taxon>Actinomycetota</taxon>
        <taxon>Thermoleophilia</taxon>
        <taxon>Solirubrobacterales</taxon>
        <taxon>Paraconexibacteraceae</taxon>
        <taxon>Paraconexibacter</taxon>
    </lineage>
</organism>
<evidence type="ECO:0000259" key="3">
    <source>
        <dbReference type="PROSITE" id="PS51677"/>
    </source>
</evidence>
<feature type="chain" id="PRO_5043459099" evidence="2">
    <location>
        <begin position="29"/>
        <end position="249"/>
    </location>
</feature>
<dbReference type="InterPro" id="IPR002509">
    <property type="entry name" value="NODB_dom"/>
</dbReference>
<evidence type="ECO:0000256" key="2">
    <source>
        <dbReference type="SAM" id="SignalP"/>
    </source>
</evidence>
<protein>
    <submittedName>
        <fullName evidence="4">Peptidoglycan-N-acetylglucosamine deacetylase</fullName>
        <ecNumber evidence="4">3.5.1.104</ecNumber>
    </submittedName>
</protein>
<dbReference type="KEGG" id="parq:DSM112329_00156"/>
<feature type="domain" description="NodB homology" evidence="3">
    <location>
        <begin position="54"/>
        <end position="236"/>
    </location>
</feature>
<evidence type="ECO:0000256" key="1">
    <source>
        <dbReference type="SAM" id="MobiDB-lite"/>
    </source>
</evidence>
<dbReference type="InterPro" id="IPR050248">
    <property type="entry name" value="Polysacc_deacetylase_ArnD"/>
</dbReference>
<proteinExistence type="predicted"/>